<reference evidence="2 3" key="1">
    <citation type="submission" date="2016-07" db="EMBL/GenBank/DDBJ databases">
        <title>High microdiversification within the ubiquitous acI lineage of Actinobacteria.</title>
        <authorList>
            <person name="Neuenschwander S.M."/>
            <person name="Salcher M."/>
            <person name="Ghai R."/>
            <person name="Pernthaler J."/>
        </authorList>
    </citation>
    <scope>NUCLEOTIDE SEQUENCE [LARGE SCALE GENOMIC DNA]</scope>
    <source>
        <strain evidence="2">MMS-21-155</strain>
    </source>
</reference>
<evidence type="ECO:0000259" key="1">
    <source>
        <dbReference type="Pfam" id="PF00248"/>
    </source>
</evidence>
<feature type="domain" description="NADP-dependent oxidoreductase" evidence="1">
    <location>
        <begin position="19"/>
        <end position="315"/>
    </location>
</feature>
<gene>
    <name evidence="2" type="ORF">A1s21155_01350</name>
</gene>
<dbReference type="InterPro" id="IPR044477">
    <property type="entry name" value="FDH-like"/>
</dbReference>
<dbReference type="GeneID" id="300656791"/>
<dbReference type="GO" id="GO:0005829">
    <property type="term" value="C:cytosol"/>
    <property type="evidence" value="ECO:0007669"/>
    <property type="project" value="TreeGrafter"/>
</dbReference>
<dbReference type="EMBL" id="CP016770">
    <property type="protein sequence ID" value="ASY11650.1"/>
    <property type="molecule type" value="Genomic_DNA"/>
</dbReference>
<proteinExistence type="predicted"/>
<accession>A0AAC9YSH4</accession>
<dbReference type="SUPFAM" id="SSF51430">
    <property type="entry name" value="NAD(P)-linked oxidoreductase"/>
    <property type="match status" value="1"/>
</dbReference>
<dbReference type="Gene3D" id="3.20.20.100">
    <property type="entry name" value="NADP-dependent oxidoreductase domain"/>
    <property type="match status" value="1"/>
</dbReference>
<dbReference type="CDD" id="cd19162">
    <property type="entry name" value="AKR_FDH"/>
    <property type="match status" value="1"/>
</dbReference>
<organism evidence="2 3">
    <name type="scientific">Candidatus Planktophila dulcis</name>
    <dbReference type="NCBI Taxonomy" id="1884914"/>
    <lineage>
        <taxon>Bacteria</taxon>
        <taxon>Bacillati</taxon>
        <taxon>Actinomycetota</taxon>
        <taxon>Actinomycetes</taxon>
        <taxon>Candidatus Nanopelagicales</taxon>
        <taxon>Candidatus Nanopelagicaceae</taxon>
        <taxon>Candidatus Planktophila</taxon>
    </lineage>
</organism>
<dbReference type="AlphaFoldDB" id="A0AAC9YSH4"/>
<dbReference type="GO" id="GO:0016491">
    <property type="term" value="F:oxidoreductase activity"/>
    <property type="evidence" value="ECO:0007669"/>
    <property type="project" value="InterPro"/>
</dbReference>
<dbReference type="Pfam" id="PF00248">
    <property type="entry name" value="Aldo_ket_red"/>
    <property type="match status" value="1"/>
</dbReference>
<keyword evidence="3" id="KW-1185">Reference proteome</keyword>
<dbReference type="RefSeq" id="WP_095675809.1">
    <property type="nucleotide sequence ID" value="NZ_CP016770.1"/>
</dbReference>
<dbReference type="KEGG" id="plak:A1s21155_01350"/>
<dbReference type="InterPro" id="IPR023210">
    <property type="entry name" value="NADP_OxRdtase_dom"/>
</dbReference>
<evidence type="ECO:0000313" key="3">
    <source>
        <dbReference type="Proteomes" id="UP000217216"/>
    </source>
</evidence>
<dbReference type="Proteomes" id="UP000217216">
    <property type="component" value="Chromosome"/>
</dbReference>
<dbReference type="PANTHER" id="PTHR42686:SF1">
    <property type="entry name" value="GH17980P-RELATED"/>
    <property type="match status" value="1"/>
</dbReference>
<dbReference type="InterPro" id="IPR036812">
    <property type="entry name" value="NAD(P)_OxRdtase_dom_sf"/>
</dbReference>
<sequence length="320" mass="34987">MSHNTFTTLKSGLQIPEFGIGTSPFGGLFAAVAESDVREVITTSMDLGLNYFDTAPHYGMGSAEDRLGRNISDFSRDEFIVSTKVGRLIVPSDKNEDPGWENSKKSVERVFDFSASGIEKSLTESLERLNMDHVEMVFIHDPDGAADQAIKEAYPVLERMRDQGIVKTIGVGITSNEIPTRFIHETDIDVLLIALRYTLLDQSAGAHLLPAALKKGVSVIAGGVFNSGILAGAKEGATYNYEVASPAVLARAQKIEAFFNDRGISLAQAALQFPMRHPAISAILVGCRSAQEVARNVSLYNKTINEDIWKEFESFQRLLV</sequence>
<protein>
    <submittedName>
        <fullName evidence="2">D-threo-aldose 1-dehydrogenase</fullName>
    </submittedName>
</protein>
<name>A0AAC9YSH4_9ACTN</name>
<evidence type="ECO:0000313" key="2">
    <source>
        <dbReference type="EMBL" id="ASY11650.1"/>
    </source>
</evidence>
<dbReference type="PANTHER" id="PTHR42686">
    <property type="entry name" value="GH17980P-RELATED"/>
    <property type="match status" value="1"/>
</dbReference>
<dbReference type="InterPro" id="IPR020471">
    <property type="entry name" value="AKR"/>
</dbReference>